<dbReference type="InterPro" id="IPR042098">
    <property type="entry name" value="TauD-like_sf"/>
</dbReference>
<reference evidence="8 9" key="1">
    <citation type="submission" date="2016-07" db="EMBL/GenBank/DDBJ databases">
        <title>Pervasive Adenine N6-methylation of Active Genes in Fungi.</title>
        <authorList>
            <consortium name="DOE Joint Genome Institute"/>
            <person name="Mondo S.J."/>
            <person name="Dannebaum R.O."/>
            <person name="Kuo R.C."/>
            <person name="Labutti K."/>
            <person name="Haridas S."/>
            <person name="Kuo A."/>
            <person name="Salamov A."/>
            <person name="Ahrendt S.R."/>
            <person name="Lipzen A."/>
            <person name="Sullivan W."/>
            <person name="Andreopoulos W.B."/>
            <person name="Clum A."/>
            <person name="Lindquist E."/>
            <person name="Daum C."/>
            <person name="Ramamoorthy G.K."/>
            <person name="Gryganskyi A."/>
            <person name="Culley D."/>
            <person name="Magnuson J.K."/>
            <person name="James T.Y."/>
            <person name="O'Malley M.A."/>
            <person name="Stajich J.E."/>
            <person name="Spatafora J.W."/>
            <person name="Visel A."/>
            <person name="Grigoriev I.V."/>
        </authorList>
    </citation>
    <scope>NUCLEOTIDE SEQUENCE [LARGE SCALE GENOMIC DNA]</scope>
    <source>
        <strain evidence="8 9">NRRL 1336</strain>
    </source>
</reference>
<dbReference type="PANTHER" id="PTHR30468">
    <property type="entry name" value="ALPHA-KETOGLUTARATE-DEPENDENT SULFONATE DIOXYGENASE"/>
    <property type="match status" value="1"/>
</dbReference>
<feature type="region of interest" description="Disordered" evidence="6">
    <location>
        <begin position="339"/>
        <end position="362"/>
    </location>
</feature>
<dbReference type="GO" id="GO:0046872">
    <property type="term" value="F:metal ion binding"/>
    <property type="evidence" value="ECO:0007669"/>
    <property type="project" value="UniProtKB-KW"/>
</dbReference>
<accession>A0A1X2IWN3</accession>
<dbReference type="PANTHER" id="PTHR30468:SF1">
    <property type="entry name" value="ALPHA-KETOGLUTARATE-DEPENDENT SULFONATE DIOXYGENASE"/>
    <property type="match status" value="1"/>
</dbReference>
<comment type="caution">
    <text evidence="8">The sequence shown here is derived from an EMBL/GenBank/DDBJ whole genome shotgun (WGS) entry which is preliminary data.</text>
</comment>
<evidence type="ECO:0000256" key="2">
    <source>
        <dbReference type="ARBA" id="ARBA00022723"/>
    </source>
</evidence>
<name>A0A1X2IWN3_9FUNG</name>
<evidence type="ECO:0000256" key="4">
    <source>
        <dbReference type="ARBA" id="ARBA00023002"/>
    </source>
</evidence>
<keyword evidence="3" id="KW-0223">Dioxygenase</keyword>
<dbReference type="GO" id="GO:0016706">
    <property type="term" value="F:2-oxoglutarate-dependent dioxygenase activity"/>
    <property type="evidence" value="ECO:0007669"/>
    <property type="project" value="TreeGrafter"/>
</dbReference>
<proteinExistence type="inferred from homology"/>
<evidence type="ECO:0000313" key="8">
    <source>
        <dbReference type="EMBL" id="ORZ23469.1"/>
    </source>
</evidence>
<dbReference type="STRING" id="90262.A0A1X2IWN3"/>
<keyword evidence="4" id="KW-0560">Oxidoreductase</keyword>
<feature type="compositionally biased region" description="Basic and acidic residues" evidence="6">
    <location>
        <begin position="347"/>
        <end position="362"/>
    </location>
</feature>
<evidence type="ECO:0000256" key="1">
    <source>
        <dbReference type="ARBA" id="ARBA00005896"/>
    </source>
</evidence>
<feature type="domain" description="TauD/TfdA-like" evidence="7">
    <location>
        <begin position="68"/>
        <end position="335"/>
    </location>
</feature>
<dbReference type="InterPro" id="IPR003819">
    <property type="entry name" value="TauD/TfdA-like"/>
</dbReference>
<dbReference type="Pfam" id="PF02668">
    <property type="entry name" value="TauD"/>
    <property type="match status" value="1"/>
</dbReference>
<organism evidence="8 9">
    <name type="scientific">Absidia repens</name>
    <dbReference type="NCBI Taxonomy" id="90262"/>
    <lineage>
        <taxon>Eukaryota</taxon>
        <taxon>Fungi</taxon>
        <taxon>Fungi incertae sedis</taxon>
        <taxon>Mucoromycota</taxon>
        <taxon>Mucoromycotina</taxon>
        <taxon>Mucoromycetes</taxon>
        <taxon>Mucorales</taxon>
        <taxon>Cunninghamellaceae</taxon>
        <taxon>Absidia</taxon>
    </lineage>
</organism>
<sequence>MAPNTVEERTLSDEELRNFNLKELVSQQGDYTIFPDVQYPPLEPFEHDDPGKRADPTMASLFEKATKVEKVTPKLGTILYGLQLSELTEQQKSDLALLAAIRGVVFFKSQTITPYELVKLGEHYGPLHIHNAFGHPPHFPELSTIYYDRKSAVLQNKFRYYRSSDSWHTDISFEAQPGSISILKLDTIPPVGGDTSFADGYAAYDKLTPKMQQIVDGLSVVHTGEYHKKLAAAKGTPVRRPFIDHEHPLVRTHPITGMKSLFMSPIFASHIVGLSEHESDAILKLLNDHLIGGHDFQVRYKWDEDDVAFWDNRCTAHNATIDYFDEGLRHGYRVTAQGERPYFDPNSKSRYETEQEKTKLEN</sequence>
<dbReference type="EMBL" id="MCGE01000003">
    <property type="protein sequence ID" value="ORZ23469.1"/>
    <property type="molecule type" value="Genomic_DNA"/>
</dbReference>
<dbReference type="AlphaFoldDB" id="A0A1X2IWN3"/>
<keyword evidence="9" id="KW-1185">Reference proteome</keyword>
<comment type="similarity">
    <text evidence="1">Belongs to the TfdA dioxygenase family.</text>
</comment>
<protein>
    <recommendedName>
        <fullName evidence="7">TauD/TfdA-like domain-containing protein</fullName>
    </recommendedName>
</protein>
<evidence type="ECO:0000259" key="7">
    <source>
        <dbReference type="Pfam" id="PF02668"/>
    </source>
</evidence>
<keyword evidence="5" id="KW-0408">Iron</keyword>
<evidence type="ECO:0000256" key="3">
    <source>
        <dbReference type="ARBA" id="ARBA00022964"/>
    </source>
</evidence>
<dbReference type="FunFam" id="3.60.130.10:FF:000003">
    <property type="entry name" value="Alpha-ketoglutarate-dependent taurine dioxygenase"/>
    <property type="match status" value="1"/>
</dbReference>
<dbReference type="Gene3D" id="3.60.130.10">
    <property type="entry name" value="Clavaminate synthase-like"/>
    <property type="match status" value="1"/>
</dbReference>
<dbReference type="InterPro" id="IPR051323">
    <property type="entry name" value="AtsK-like"/>
</dbReference>
<dbReference type="OrthoDB" id="10257314at2759"/>
<dbReference type="SUPFAM" id="SSF51197">
    <property type="entry name" value="Clavaminate synthase-like"/>
    <property type="match status" value="1"/>
</dbReference>
<dbReference type="Proteomes" id="UP000193560">
    <property type="component" value="Unassembled WGS sequence"/>
</dbReference>
<evidence type="ECO:0000256" key="5">
    <source>
        <dbReference type="ARBA" id="ARBA00023004"/>
    </source>
</evidence>
<evidence type="ECO:0000256" key="6">
    <source>
        <dbReference type="SAM" id="MobiDB-lite"/>
    </source>
</evidence>
<gene>
    <name evidence="8" type="ORF">BCR42DRAFT_344158</name>
</gene>
<keyword evidence="2" id="KW-0479">Metal-binding</keyword>
<dbReference type="GO" id="GO:0005737">
    <property type="term" value="C:cytoplasm"/>
    <property type="evidence" value="ECO:0007669"/>
    <property type="project" value="TreeGrafter"/>
</dbReference>
<evidence type="ECO:0000313" key="9">
    <source>
        <dbReference type="Proteomes" id="UP000193560"/>
    </source>
</evidence>